<comment type="catalytic activity">
    <reaction evidence="11">
        <text>L-arginyl-glycine(out) = L-arginyl-glycine(in)</text>
        <dbReference type="Rhea" id="RHEA:79391"/>
        <dbReference type="ChEBI" id="CHEBI:229955"/>
    </reaction>
</comment>
<evidence type="ECO:0000256" key="20">
    <source>
        <dbReference type="SAM" id="Phobius"/>
    </source>
</evidence>
<evidence type="ECO:0000256" key="19">
    <source>
        <dbReference type="SAM" id="MobiDB-lite"/>
    </source>
</evidence>
<evidence type="ECO:0000256" key="2">
    <source>
        <dbReference type="ARBA" id="ARBA00044876"/>
    </source>
</evidence>
<comment type="catalytic activity">
    <reaction evidence="12">
        <text>L-histidyl-L-alpha-amino acid(out) = L-histidyl-L-alpha-amino acid(in)</text>
        <dbReference type="Rhea" id="RHEA:79379"/>
        <dbReference type="ChEBI" id="CHEBI:229964"/>
    </reaction>
</comment>
<feature type="transmembrane region" description="Helical" evidence="20">
    <location>
        <begin position="66"/>
        <end position="88"/>
    </location>
</feature>
<comment type="catalytic activity">
    <reaction evidence="4">
        <text>L-alpha-aminoacyl-L-arginine(out) = L-alpha-aminoacyl-L-arginine(in)</text>
        <dbReference type="Rhea" id="RHEA:79367"/>
        <dbReference type="ChEBI" id="CHEBI:229968"/>
    </reaction>
</comment>
<feature type="region of interest" description="Disordered" evidence="19">
    <location>
        <begin position="504"/>
        <end position="541"/>
    </location>
</feature>
<evidence type="ECO:0000256" key="4">
    <source>
        <dbReference type="ARBA" id="ARBA00044881"/>
    </source>
</evidence>
<evidence type="ECO:0000256" key="10">
    <source>
        <dbReference type="ARBA" id="ARBA00044900"/>
    </source>
</evidence>
<accession>A0A9P5XNS1</accession>
<feature type="region of interest" description="Disordered" evidence="19">
    <location>
        <begin position="17"/>
        <end position="45"/>
    </location>
</feature>
<comment type="catalytic activity">
    <reaction evidence="5">
        <text>L-alpha-aminoacyl-L-histidine(out) = L-alpha-aminoacyl-L-histidine(in)</text>
        <dbReference type="Rhea" id="RHEA:79375"/>
        <dbReference type="ChEBI" id="CHEBI:229967"/>
    </reaction>
</comment>
<gene>
    <name evidence="21" type="ORF">P691DRAFT_718704</name>
</gene>
<feature type="transmembrane region" description="Helical" evidence="20">
    <location>
        <begin position="108"/>
        <end position="130"/>
    </location>
</feature>
<comment type="caution">
    <text evidence="21">The sequence shown here is derived from an EMBL/GenBank/DDBJ whole genome shotgun (WGS) entry which is preliminary data.</text>
</comment>
<evidence type="ECO:0000256" key="1">
    <source>
        <dbReference type="ARBA" id="ARBA00004141"/>
    </source>
</evidence>
<protein>
    <recommendedName>
        <fullName evidence="15">Lysosomal dipeptide transporter MFSD1</fullName>
    </recommendedName>
    <alternativeName>
        <fullName evidence="16">Major facilitator superfamily domain-containing protein 1</fullName>
    </alternativeName>
</protein>
<evidence type="ECO:0000256" key="13">
    <source>
        <dbReference type="ARBA" id="ARBA00044919"/>
    </source>
</evidence>
<evidence type="ECO:0000256" key="18">
    <source>
        <dbReference type="ARBA" id="ARBA00046376"/>
    </source>
</evidence>
<dbReference type="EMBL" id="MU151058">
    <property type="protein sequence ID" value="KAF9453792.1"/>
    <property type="molecule type" value="Genomic_DNA"/>
</dbReference>
<keyword evidence="20" id="KW-0472">Membrane</keyword>
<keyword evidence="20" id="KW-0812">Transmembrane</keyword>
<comment type="catalytic activity">
    <reaction evidence="13">
        <text>L-alanyl-L-lysine(out) = L-alanyl-L-lysine(in)</text>
        <dbReference type="Rhea" id="RHEA:79415"/>
        <dbReference type="ChEBI" id="CHEBI:192470"/>
    </reaction>
</comment>
<comment type="catalytic activity">
    <reaction evidence="14">
        <text>L-lysyl-glycine(out) = L-lysyl-glycine(in)</text>
        <dbReference type="Rhea" id="RHEA:79407"/>
        <dbReference type="ChEBI" id="CHEBI:191202"/>
    </reaction>
</comment>
<feature type="transmembrane region" description="Helical" evidence="20">
    <location>
        <begin position="475"/>
        <end position="496"/>
    </location>
</feature>
<evidence type="ECO:0000256" key="14">
    <source>
        <dbReference type="ARBA" id="ARBA00044924"/>
    </source>
</evidence>
<dbReference type="SUPFAM" id="SSF103473">
    <property type="entry name" value="MFS general substrate transporter"/>
    <property type="match status" value="1"/>
</dbReference>
<evidence type="ECO:0000313" key="22">
    <source>
        <dbReference type="Proteomes" id="UP000807342"/>
    </source>
</evidence>
<comment type="catalytic activity">
    <reaction evidence="7">
        <text>L-alpha-aminoacyl-L-lysine(out) = L-alpha-aminoacyl-L-lysine(in)</text>
        <dbReference type="Rhea" id="RHEA:79383"/>
        <dbReference type="ChEBI" id="CHEBI:229966"/>
    </reaction>
</comment>
<dbReference type="Proteomes" id="UP000807342">
    <property type="component" value="Unassembled WGS sequence"/>
</dbReference>
<comment type="subunit">
    <text evidence="18">Homodimer. Interacts with lysosomal protein GLMP (via lumenal domain); the interaction starts while both proteins are still in the endoplasmic reticulum and is required for stabilization of MFSD1 in lysosomes but has no direct effect on its targeting to lysosomes or transporter activity.</text>
</comment>
<keyword evidence="20" id="KW-1133">Transmembrane helix</keyword>
<feature type="transmembrane region" description="Helical" evidence="20">
    <location>
        <begin position="137"/>
        <end position="156"/>
    </location>
</feature>
<comment type="catalytic activity">
    <reaction evidence="3">
        <text>L-histidyl-glycine(out) = L-histidyl-glycine(in)</text>
        <dbReference type="Rhea" id="RHEA:79395"/>
        <dbReference type="ChEBI" id="CHEBI:229957"/>
    </reaction>
</comment>
<name>A0A9P5XNS1_9AGAR</name>
<feature type="compositionally biased region" description="Basic and acidic residues" evidence="19">
    <location>
        <begin position="507"/>
        <end position="523"/>
    </location>
</feature>
<comment type="catalytic activity">
    <reaction evidence="10">
        <text>L-lysyl-L-lysine(out) = L-lysyl-L-lysine(in)</text>
        <dbReference type="Rhea" id="RHEA:79403"/>
        <dbReference type="ChEBI" id="CHEBI:229956"/>
    </reaction>
</comment>
<feature type="compositionally biased region" description="Polar residues" evidence="19">
    <location>
        <begin position="528"/>
        <end position="541"/>
    </location>
</feature>
<dbReference type="GO" id="GO:0016020">
    <property type="term" value="C:membrane"/>
    <property type="evidence" value="ECO:0007669"/>
    <property type="project" value="UniProtKB-SubCell"/>
</dbReference>
<comment type="catalytic activity">
    <reaction evidence="8">
        <text>L-aspartyl-L-lysine(out) = L-aspartyl-L-lysine(in)</text>
        <dbReference type="Rhea" id="RHEA:79411"/>
        <dbReference type="ChEBI" id="CHEBI:229953"/>
    </reaction>
</comment>
<feature type="compositionally biased region" description="Basic and acidic residues" evidence="19">
    <location>
        <begin position="17"/>
        <end position="26"/>
    </location>
</feature>
<feature type="transmembrane region" description="Helical" evidence="20">
    <location>
        <begin position="162"/>
        <end position="182"/>
    </location>
</feature>
<dbReference type="Gene3D" id="1.20.1250.20">
    <property type="entry name" value="MFS general substrate transporter like domains"/>
    <property type="match status" value="1"/>
</dbReference>
<evidence type="ECO:0000256" key="3">
    <source>
        <dbReference type="ARBA" id="ARBA00044878"/>
    </source>
</evidence>
<feature type="transmembrane region" description="Helical" evidence="20">
    <location>
        <begin position="373"/>
        <end position="394"/>
    </location>
</feature>
<evidence type="ECO:0000256" key="8">
    <source>
        <dbReference type="ARBA" id="ARBA00044898"/>
    </source>
</evidence>
<dbReference type="AlphaFoldDB" id="A0A9P5XNS1"/>
<feature type="transmembrane region" description="Helical" evidence="20">
    <location>
        <begin position="573"/>
        <end position="594"/>
    </location>
</feature>
<reference evidence="21" key="1">
    <citation type="submission" date="2020-11" db="EMBL/GenBank/DDBJ databases">
        <authorList>
            <consortium name="DOE Joint Genome Institute"/>
            <person name="Ahrendt S."/>
            <person name="Riley R."/>
            <person name="Andreopoulos W."/>
            <person name="Labutti K."/>
            <person name="Pangilinan J."/>
            <person name="Ruiz-Duenas F.J."/>
            <person name="Barrasa J.M."/>
            <person name="Sanchez-Garcia M."/>
            <person name="Camarero S."/>
            <person name="Miyauchi S."/>
            <person name="Serrano A."/>
            <person name="Linde D."/>
            <person name="Babiker R."/>
            <person name="Drula E."/>
            <person name="Ayuso-Fernandez I."/>
            <person name="Pacheco R."/>
            <person name="Padilla G."/>
            <person name="Ferreira P."/>
            <person name="Barriuso J."/>
            <person name="Kellner H."/>
            <person name="Castanera R."/>
            <person name="Alfaro M."/>
            <person name="Ramirez L."/>
            <person name="Pisabarro A.G."/>
            <person name="Kuo A."/>
            <person name="Tritt A."/>
            <person name="Lipzen A."/>
            <person name="He G."/>
            <person name="Yan M."/>
            <person name="Ng V."/>
            <person name="Cullen D."/>
            <person name="Martin F."/>
            <person name="Rosso M.-N."/>
            <person name="Henrissat B."/>
            <person name="Hibbett D."/>
            <person name="Martinez A.T."/>
            <person name="Grigoriev I.V."/>
        </authorList>
    </citation>
    <scope>NUCLEOTIDE SEQUENCE</scope>
    <source>
        <strain evidence="21">MF-IS2</strain>
    </source>
</reference>
<dbReference type="GO" id="GO:0022857">
    <property type="term" value="F:transmembrane transporter activity"/>
    <property type="evidence" value="ECO:0007669"/>
    <property type="project" value="InterPro"/>
</dbReference>
<dbReference type="Pfam" id="PF07690">
    <property type="entry name" value="MFS_1"/>
    <property type="match status" value="1"/>
</dbReference>
<dbReference type="InterPro" id="IPR011701">
    <property type="entry name" value="MFS"/>
</dbReference>
<dbReference type="PANTHER" id="PTHR23512:SF12">
    <property type="entry name" value="TRANSPORTER, PUTATIVE (AFU_ORTHOLOGUE AFUA_4G00260)-RELATED"/>
    <property type="match status" value="1"/>
</dbReference>
<comment type="function">
    <text evidence="17">Lysosomal dipeptide uniporter that selectively exports lysine, arginine or histidine-containing dipeptides with a net positive charge from the lysosome lumen into the cytosol. Could play a role in a specific type of protein O-glycosylation indirectly regulating macrophages migration and tissue invasion. Also essential for liver homeostasis.</text>
</comment>
<evidence type="ECO:0000256" key="16">
    <source>
        <dbReference type="ARBA" id="ARBA00045018"/>
    </source>
</evidence>
<dbReference type="OrthoDB" id="10255148at2759"/>
<evidence type="ECO:0000256" key="15">
    <source>
        <dbReference type="ARBA" id="ARBA00044985"/>
    </source>
</evidence>
<comment type="catalytic activity">
    <reaction evidence="6">
        <text>L-lysyl-L-alpha-amino acid(out) = L-lysyl-L-alpha-amino acid(in)</text>
        <dbReference type="Rhea" id="RHEA:79387"/>
        <dbReference type="ChEBI" id="CHEBI:229965"/>
    </reaction>
</comment>
<dbReference type="PANTHER" id="PTHR23512">
    <property type="entry name" value="MAJOR FACILITATOR SUPERFAMILY DOMAIN-CONTAINING PROTEIN 1"/>
    <property type="match status" value="1"/>
</dbReference>
<feature type="transmembrane region" description="Helical" evidence="20">
    <location>
        <begin position="406"/>
        <end position="424"/>
    </location>
</feature>
<evidence type="ECO:0000313" key="21">
    <source>
        <dbReference type="EMBL" id="KAF9453792.1"/>
    </source>
</evidence>
<comment type="catalytic activity">
    <reaction evidence="2">
        <text>L-lysyl-L-alanine(out) = L-lysyl-L-alanine(in)</text>
        <dbReference type="Rhea" id="RHEA:79399"/>
        <dbReference type="ChEBI" id="CHEBI:229954"/>
    </reaction>
</comment>
<organism evidence="21 22">
    <name type="scientific">Macrolepiota fuliginosa MF-IS2</name>
    <dbReference type="NCBI Taxonomy" id="1400762"/>
    <lineage>
        <taxon>Eukaryota</taxon>
        <taxon>Fungi</taxon>
        <taxon>Dikarya</taxon>
        <taxon>Basidiomycota</taxon>
        <taxon>Agaricomycotina</taxon>
        <taxon>Agaricomycetes</taxon>
        <taxon>Agaricomycetidae</taxon>
        <taxon>Agaricales</taxon>
        <taxon>Agaricineae</taxon>
        <taxon>Agaricaceae</taxon>
        <taxon>Macrolepiota</taxon>
    </lineage>
</organism>
<feature type="transmembrane region" description="Helical" evidence="20">
    <location>
        <begin position="307"/>
        <end position="327"/>
    </location>
</feature>
<feature type="transmembrane region" description="Helical" evidence="20">
    <location>
        <begin position="194"/>
        <end position="219"/>
    </location>
</feature>
<dbReference type="InterPro" id="IPR052187">
    <property type="entry name" value="MFSD1"/>
</dbReference>
<evidence type="ECO:0000256" key="6">
    <source>
        <dbReference type="ARBA" id="ARBA00044891"/>
    </source>
</evidence>
<feature type="transmembrane region" description="Helical" evidence="20">
    <location>
        <begin position="231"/>
        <end position="250"/>
    </location>
</feature>
<comment type="catalytic activity">
    <reaction evidence="9">
        <text>L-arginyl-L-alpha-amino acid(out) = L-arginyl-L-alpha-amino acid(in)</text>
        <dbReference type="Rhea" id="RHEA:79371"/>
        <dbReference type="ChEBI" id="CHEBI:84315"/>
    </reaction>
</comment>
<evidence type="ECO:0000256" key="9">
    <source>
        <dbReference type="ARBA" id="ARBA00044899"/>
    </source>
</evidence>
<proteinExistence type="predicted"/>
<sequence>MTAADLVVSSQVVGGLHEETSDHRANNSDSANAPAEPESRFGRGLGVGTSGSLRAIETPSQKKRAFLIRTLALLCACSLSVGVHYSTYILGPLKSKIQRELGTTHTEFGLLFSAYNLNSTWTPLVAGLLASRLGTTVTSILATGVVFLGQFLLLVGELSDDIKLMALGLFIFGFGASPLAVVQETIIVRFFKSHGIGVSMALGLVAGKGASFLAARTAYPLTEHFGTSAPFYVATFFTGFSVVVNLIYIASSRWLVDGAGAEFEAPDFVREARQVASTDAAKAQELDKTAEKRKVHLKQIAKFGDVFWAYVLLNVLCGMIWHPFTHLAANIIEKRYHLAEGDSANKASYLLAGSILLYPICGFIVDTLAHRPIIVYLLFSSSILTASAYAWLVLPPTWTHTPLPAIVSFAFGHGFSPLLLVVIVPKIVAPKYISTALGVHKSLEQTGTILFQTLAGLFLDLKSRASPASTAIQQLLNIFLLLNCLQALSILLLAFLQWRGNTPPKNTQERRMSVASDDRHSRAENSAPAPSSQSPLISGTTVNERNYGSPSMSKLFGSRMNVISIGEVQRGRVFAWLAFLLVISAWILFMETAYHRLGRAP</sequence>
<evidence type="ECO:0000256" key="5">
    <source>
        <dbReference type="ARBA" id="ARBA00044884"/>
    </source>
</evidence>
<evidence type="ECO:0000256" key="7">
    <source>
        <dbReference type="ARBA" id="ARBA00044893"/>
    </source>
</evidence>
<dbReference type="InterPro" id="IPR036259">
    <property type="entry name" value="MFS_trans_sf"/>
</dbReference>
<evidence type="ECO:0000256" key="17">
    <source>
        <dbReference type="ARBA" id="ARBA00045709"/>
    </source>
</evidence>
<evidence type="ECO:0000256" key="12">
    <source>
        <dbReference type="ARBA" id="ARBA00044912"/>
    </source>
</evidence>
<evidence type="ECO:0000256" key="11">
    <source>
        <dbReference type="ARBA" id="ARBA00044903"/>
    </source>
</evidence>
<comment type="subcellular location">
    <subcellularLocation>
        <location evidence="1">Membrane</location>
        <topology evidence="1">Multi-pass membrane protein</topology>
    </subcellularLocation>
</comment>
<keyword evidence="22" id="KW-1185">Reference proteome</keyword>
<feature type="transmembrane region" description="Helical" evidence="20">
    <location>
        <begin position="347"/>
        <end position="366"/>
    </location>
</feature>